<evidence type="ECO:0000256" key="3">
    <source>
        <dbReference type="ARBA" id="ARBA00006150"/>
    </source>
</evidence>
<dbReference type="Pfam" id="PF00326">
    <property type="entry name" value="Peptidase_S9"/>
    <property type="match status" value="1"/>
</dbReference>
<dbReference type="GO" id="GO:0004177">
    <property type="term" value="F:aminopeptidase activity"/>
    <property type="evidence" value="ECO:0007669"/>
    <property type="project" value="UniProtKB-KW"/>
</dbReference>
<dbReference type="EC" id="3.4.14.5" evidence="4"/>
<protein>
    <recommendedName>
        <fullName evidence="4">dipeptidyl-peptidase IV</fullName>
        <ecNumber evidence="4">3.4.14.5</ecNumber>
    </recommendedName>
    <alternativeName>
        <fullName evidence="13">Dipeptidyl peptidase IV</fullName>
    </alternativeName>
</protein>
<dbReference type="PANTHER" id="PTHR11731">
    <property type="entry name" value="PROTEASE FAMILY S9B,C DIPEPTIDYL-PEPTIDASE IV-RELATED"/>
    <property type="match status" value="1"/>
</dbReference>
<dbReference type="EMBL" id="KI966419">
    <property type="protein sequence ID" value="EWC46347.1"/>
    <property type="molecule type" value="Genomic_DNA"/>
</dbReference>
<dbReference type="Gene3D" id="3.40.50.1820">
    <property type="entry name" value="alpha/beta hydrolase"/>
    <property type="match status" value="1"/>
</dbReference>
<dbReference type="SUPFAM" id="SSF53474">
    <property type="entry name" value="alpha/beta-Hydrolases"/>
    <property type="match status" value="1"/>
</dbReference>
<comment type="similarity">
    <text evidence="3">Belongs to the peptidase S9B family.</text>
</comment>
<comment type="subcellular location">
    <subcellularLocation>
        <location evidence="2">Secreted</location>
    </subcellularLocation>
</comment>
<proteinExistence type="inferred from homology"/>
<dbReference type="InterPro" id="IPR029058">
    <property type="entry name" value="AB_hydrolase_fold"/>
</dbReference>
<dbReference type="InterPro" id="IPR050278">
    <property type="entry name" value="Serine_Prot_S9B/DPPIV"/>
</dbReference>
<feature type="domain" description="Peptidase S9 prolyl oligopeptidase catalytic" evidence="16">
    <location>
        <begin position="556"/>
        <end position="747"/>
    </location>
</feature>
<dbReference type="PROSITE" id="PS00708">
    <property type="entry name" value="PRO_ENDOPEP_SER"/>
    <property type="match status" value="1"/>
</dbReference>
<keyword evidence="6" id="KW-0964">Secreted</keyword>
<dbReference type="InterPro" id="IPR002469">
    <property type="entry name" value="Peptidase_S9B_N"/>
</dbReference>
<dbReference type="PANTHER" id="PTHR11731:SF162">
    <property type="entry name" value="DIPEPTIDYL PEPTIDASE 4-RELATED"/>
    <property type="match status" value="1"/>
</dbReference>
<dbReference type="Gene3D" id="2.140.10.30">
    <property type="entry name" value="Dipeptidylpeptidase IV, N-terminal domain"/>
    <property type="match status" value="1"/>
</dbReference>
<evidence type="ECO:0000256" key="1">
    <source>
        <dbReference type="ARBA" id="ARBA00001257"/>
    </source>
</evidence>
<keyword evidence="7" id="KW-0645">Protease</keyword>
<feature type="chain" id="PRO_5004893885" description="dipeptidyl-peptidase IV" evidence="15">
    <location>
        <begin position="19"/>
        <end position="789"/>
    </location>
</feature>
<evidence type="ECO:0000256" key="9">
    <source>
        <dbReference type="ARBA" id="ARBA00022801"/>
    </source>
</evidence>
<feature type="domain" description="Dipeptidylpeptidase IV N-terminal" evidence="17">
    <location>
        <begin position="104"/>
        <end position="471"/>
    </location>
</feature>
<sequence length="789" mass="88408">MKVSAVLTLSLLAVLTQAIEPARRPFQPQGGGSKILTYNETVGRPAFGARRTSINWFAGGEDGTGLRLSDSGDIVFENFITGKSEVFVPARQIPSGYAGYWIRPDLKKVLFAINYTKQYRHSFFANYLILDVATGKTTPIVADQAGDIQHAEFAPTGDAIAFVRGNNVFMNKNGEVTQITDDGGPDTFNGVPDWVYEEEIFGDRKTLWWSPDGKYVAYLSFDETGVPTFRVPYYMDNKRIAPAYPNELELRYPKVGSTNPTVKFTLLDVDSSVKTSVPIDAFAKDDLIIGEVAWLTDAHAKVAVRAFNRVQDQEKLVLVTVPDGKATVVRQRDGTDGWLDNNQAITYIGEVKRKRGTRSPPAKGVDYYVDLSDHTGWNHLYLYPVDGGNGIPLTRGKWEVTQILKVDPVNQLIYFQSTKQHSTSRHIYSVSYRTYEMKALVNDRERASYTASFSSGAGFYLLSYNGPDVPYQELYASNSTAKPIRTVQDNAALYNKLKEYKLPQISYLELTLPNGWKINVMQRLPAQFDKNKKYPVLFIPYGGPGAQQVSQSFSSLNWNAYIASDPELEFITWTVDGRGTGYRGREFRASVASQLGKLETQDQIFAAQQLAKQPWVDTDKIGIWGWSYGGYLSSKVLEADSGLFNFAFIIAPVSDFRFYDSMYTERYMKTYEQNPAGFNETAVRKAEGFKKIKGAFSILHGTGDDNVHYQNAAALVDLLVSQGVSPQKMHMFAFTDSDHGISYNGAYPWLYKYLTEQLFVEKQRVASAEGALVHQWSKKSVNGKPLESK</sequence>
<evidence type="ECO:0000313" key="19">
    <source>
        <dbReference type="Proteomes" id="UP000024837"/>
    </source>
</evidence>
<evidence type="ECO:0000256" key="12">
    <source>
        <dbReference type="ARBA" id="ARBA00023180"/>
    </source>
</evidence>
<keyword evidence="19" id="KW-1185">Reference proteome</keyword>
<dbReference type="AlphaFoldDB" id="W7I1E5"/>
<gene>
    <name evidence="18" type="ORF">DRE_04518</name>
</gene>
<keyword evidence="9" id="KW-0378">Hydrolase</keyword>
<dbReference type="FunFam" id="3.40.50.1820:FF:000003">
    <property type="entry name" value="Dipeptidyl peptidase 4"/>
    <property type="match status" value="1"/>
</dbReference>
<keyword evidence="10" id="KW-0720">Serine protease</keyword>
<keyword evidence="8 15" id="KW-0732">Signal</keyword>
<evidence type="ECO:0000259" key="16">
    <source>
        <dbReference type="Pfam" id="PF00326"/>
    </source>
</evidence>
<dbReference type="Pfam" id="PF00930">
    <property type="entry name" value="DPPIV_N"/>
    <property type="match status" value="1"/>
</dbReference>
<dbReference type="OrthoDB" id="16520at2759"/>
<dbReference type="GO" id="GO:0006508">
    <property type="term" value="P:proteolysis"/>
    <property type="evidence" value="ECO:0007669"/>
    <property type="project" value="UniProtKB-KW"/>
</dbReference>
<keyword evidence="11" id="KW-0843">Virulence</keyword>
<evidence type="ECO:0000256" key="8">
    <source>
        <dbReference type="ARBA" id="ARBA00022729"/>
    </source>
</evidence>
<evidence type="ECO:0000256" key="10">
    <source>
        <dbReference type="ARBA" id="ARBA00022825"/>
    </source>
</evidence>
<evidence type="ECO:0000256" key="2">
    <source>
        <dbReference type="ARBA" id="ARBA00004613"/>
    </source>
</evidence>
<keyword evidence="12" id="KW-0325">Glycoprotein</keyword>
<evidence type="ECO:0000256" key="4">
    <source>
        <dbReference type="ARBA" id="ARBA00012062"/>
    </source>
</evidence>
<keyword evidence="5" id="KW-0031">Aminopeptidase</keyword>
<dbReference type="Proteomes" id="UP000024837">
    <property type="component" value="Unassembled WGS sequence"/>
</dbReference>
<comment type="function">
    <text evidence="14">Extracellular dipeptidyl-peptidase which removes N-terminal dipeptides sequentially from polypeptides having unsubstituted N-termini provided that the penultimate residue is proline. Contributes to pathogenicity.</text>
</comment>
<evidence type="ECO:0000256" key="5">
    <source>
        <dbReference type="ARBA" id="ARBA00022438"/>
    </source>
</evidence>
<reference evidence="18 19" key="1">
    <citation type="submission" date="2013-05" db="EMBL/GenBank/DDBJ databases">
        <title>Drechslerella stenobrocha genome reveals carnivorous origination and mechanical trapping mechanism of predatory fungi.</title>
        <authorList>
            <person name="Liu X."/>
            <person name="Zhang W."/>
            <person name="Liu K."/>
        </authorList>
    </citation>
    <scope>NUCLEOTIDE SEQUENCE [LARGE SCALE GENOMIC DNA]</scope>
    <source>
        <strain evidence="18 19">248</strain>
    </source>
</reference>
<dbReference type="InterPro" id="IPR001375">
    <property type="entry name" value="Peptidase_S9_cat"/>
</dbReference>
<evidence type="ECO:0000313" key="18">
    <source>
        <dbReference type="EMBL" id="EWC46347.1"/>
    </source>
</evidence>
<dbReference type="GO" id="GO:0004252">
    <property type="term" value="F:serine-type endopeptidase activity"/>
    <property type="evidence" value="ECO:0007669"/>
    <property type="project" value="InterPro"/>
</dbReference>
<evidence type="ECO:0000256" key="14">
    <source>
        <dbReference type="ARBA" id="ARBA00037607"/>
    </source>
</evidence>
<evidence type="ECO:0000256" key="6">
    <source>
        <dbReference type="ARBA" id="ARBA00022525"/>
    </source>
</evidence>
<dbReference type="GO" id="GO:0005576">
    <property type="term" value="C:extracellular region"/>
    <property type="evidence" value="ECO:0007669"/>
    <property type="project" value="UniProtKB-SubCell"/>
</dbReference>
<dbReference type="InterPro" id="IPR002471">
    <property type="entry name" value="Pept_S9_AS"/>
</dbReference>
<accession>W7I1E5</accession>
<evidence type="ECO:0000256" key="7">
    <source>
        <dbReference type="ARBA" id="ARBA00022670"/>
    </source>
</evidence>
<dbReference type="HOGENOM" id="CLU_006105_0_2_1"/>
<organism evidence="18 19">
    <name type="scientific">Drechslerella stenobrocha 248</name>
    <dbReference type="NCBI Taxonomy" id="1043628"/>
    <lineage>
        <taxon>Eukaryota</taxon>
        <taxon>Fungi</taxon>
        <taxon>Dikarya</taxon>
        <taxon>Ascomycota</taxon>
        <taxon>Pezizomycotina</taxon>
        <taxon>Orbiliomycetes</taxon>
        <taxon>Orbiliales</taxon>
        <taxon>Orbiliaceae</taxon>
        <taxon>Drechslerella</taxon>
    </lineage>
</organism>
<dbReference type="GO" id="GO:0008239">
    <property type="term" value="F:dipeptidyl-peptidase activity"/>
    <property type="evidence" value="ECO:0007669"/>
    <property type="project" value="UniProtKB-EC"/>
</dbReference>
<evidence type="ECO:0000256" key="15">
    <source>
        <dbReference type="SAM" id="SignalP"/>
    </source>
</evidence>
<evidence type="ECO:0000256" key="11">
    <source>
        <dbReference type="ARBA" id="ARBA00023026"/>
    </source>
</evidence>
<evidence type="ECO:0000259" key="17">
    <source>
        <dbReference type="Pfam" id="PF00930"/>
    </source>
</evidence>
<dbReference type="GO" id="GO:0005886">
    <property type="term" value="C:plasma membrane"/>
    <property type="evidence" value="ECO:0007669"/>
    <property type="project" value="TreeGrafter"/>
</dbReference>
<dbReference type="SUPFAM" id="SSF82171">
    <property type="entry name" value="DPP6 N-terminal domain-like"/>
    <property type="match status" value="1"/>
</dbReference>
<feature type="signal peptide" evidence="15">
    <location>
        <begin position="1"/>
        <end position="18"/>
    </location>
</feature>
<name>W7I1E5_9PEZI</name>
<comment type="catalytic activity">
    <reaction evidence="1">
        <text>Release of an N-terminal dipeptide, Xaa-Yaa-|-Zaa-, from a polypeptide, preferentially when Yaa is Pro, provided Zaa is neither Pro nor hydroxyproline.</text>
        <dbReference type="EC" id="3.4.14.5"/>
    </reaction>
</comment>
<evidence type="ECO:0000256" key="13">
    <source>
        <dbReference type="ARBA" id="ARBA00030567"/>
    </source>
</evidence>